<evidence type="ECO:0000259" key="15">
    <source>
        <dbReference type="Pfam" id="PF17655"/>
    </source>
</evidence>
<evidence type="ECO:0000256" key="5">
    <source>
        <dbReference type="ARBA" id="ARBA00022882"/>
    </source>
</evidence>
<reference evidence="16" key="1">
    <citation type="submission" date="2021-02" db="EMBL/GenBank/DDBJ databases">
        <authorList>
            <person name="Bekaert M."/>
        </authorList>
    </citation>
    <scope>NUCLEOTIDE SEQUENCE</scope>
    <source>
        <strain evidence="16">IoA-00</strain>
    </source>
</reference>
<evidence type="ECO:0000313" key="17">
    <source>
        <dbReference type="Proteomes" id="UP000675881"/>
    </source>
</evidence>
<keyword evidence="8 11" id="KW-0406">Ion transport</keyword>
<dbReference type="InterPro" id="IPR040445">
    <property type="entry name" value="Kir_TM"/>
</dbReference>
<evidence type="ECO:0000256" key="13">
    <source>
        <dbReference type="SAM" id="Phobius"/>
    </source>
</evidence>
<accession>A0A7R8H5E4</accession>
<feature type="region of interest" description="Disordered" evidence="12">
    <location>
        <begin position="497"/>
        <end position="590"/>
    </location>
</feature>
<evidence type="ECO:0000259" key="14">
    <source>
        <dbReference type="Pfam" id="PF01007"/>
    </source>
</evidence>
<proteinExistence type="inferred from homology"/>
<evidence type="ECO:0000256" key="10">
    <source>
        <dbReference type="ARBA" id="ARBA00023303"/>
    </source>
</evidence>
<evidence type="ECO:0000256" key="9">
    <source>
        <dbReference type="ARBA" id="ARBA00023136"/>
    </source>
</evidence>
<feature type="domain" description="Inward rectifier potassium channel C-terminal" evidence="15">
    <location>
        <begin position="315"/>
        <end position="487"/>
    </location>
</feature>
<comment type="similarity">
    <text evidence="11">Belongs to the inward rectifier-type potassium channel (TC 1.A.2.1) family.</text>
</comment>
<evidence type="ECO:0000256" key="1">
    <source>
        <dbReference type="ARBA" id="ARBA00004141"/>
    </source>
</evidence>
<feature type="transmembrane region" description="Helical" evidence="13">
    <location>
        <begin position="279"/>
        <end position="303"/>
    </location>
</feature>
<evidence type="ECO:0000256" key="11">
    <source>
        <dbReference type="RuleBase" id="RU003822"/>
    </source>
</evidence>
<keyword evidence="10 11" id="KW-0407">Ion channel</keyword>
<gene>
    <name evidence="16" type="ORF">LSAA_6701</name>
</gene>
<dbReference type="EMBL" id="HG994581">
    <property type="protein sequence ID" value="CAF2877226.1"/>
    <property type="molecule type" value="Genomic_DNA"/>
</dbReference>
<evidence type="ECO:0000256" key="7">
    <source>
        <dbReference type="ARBA" id="ARBA00022989"/>
    </source>
</evidence>
<sequence>MTSVEKYQQISMATARCTYEYHHMAPTRPLLSRAPQMMVDTHDRYSPKFNNASRNNYPIQLYYGGHEQFLEEQLECSSNLHNSNQIPLNYPSIPSSGHLPSMKLATDEEDFIVHQGSKVGEHVSWQSKDIPTTNQLQEKSHNSVSHFNTQSSDDHEEEEDDFDDSPKIRSRSGFKKTRKLKGLGTRRVMEKNGTPNIRYKNVSERRRRYIIDFYTTLIDSDWTMTLLLFALSFYITWVTFATIYYFISWIHGDLLPDNLPGGEKQRGGDRQTTNECPEAIIVMSFQSVIGCLIQAFMVGLVFAKLSRPKHRANTVVFSKNGIVCERDKQMCMIFRVGDMRHDSFIVGAQISLKLIRRRGTMQGEIFDEISPLKITPSTVDEACLFLIWPLTVIHEIDENSPFYRMSRNDLAVSKFELSLTLEGTIESTSMTFQARTSYLPSEIFWGNRFEPMILFRSEQKKYQVNFSAFHSTYEVETPICSAYELDEYYKARNKESRKFQNMNRSNKPATPPQFHACNPKNLPTLRYPRSENDMKKSQSHLDIQTTIQNANHPPNPTNSSHSHDKTLSESSATSTTSTCPEPNTTAKNAFEQPKFTLHSVSSENSRNDYRFCSATFYMAQVTTQNVDGPIPSLYIR</sequence>
<dbReference type="InterPro" id="IPR013518">
    <property type="entry name" value="K_chnl_inward-rec_Kir_cyto"/>
</dbReference>
<feature type="domain" description="Potassium channel inwardly rectifying transmembrane" evidence="14">
    <location>
        <begin position="268"/>
        <end position="308"/>
    </location>
</feature>
<evidence type="ECO:0000256" key="3">
    <source>
        <dbReference type="ARBA" id="ARBA00022538"/>
    </source>
</evidence>
<keyword evidence="4 11" id="KW-0812">Transmembrane</keyword>
<dbReference type="AlphaFoldDB" id="A0A7R8H5E4"/>
<keyword evidence="5 11" id="KW-0851">Voltage-gated channel</keyword>
<feature type="transmembrane region" description="Helical" evidence="13">
    <location>
        <begin position="226"/>
        <end position="247"/>
    </location>
</feature>
<keyword evidence="17" id="KW-1185">Reference proteome</keyword>
<feature type="compositionally biased region" description="Polar residues" evidence="12">
    <location>
        <begin position="540"/>
        <end position="560"/>
    </location>
</feature>
<dbReference type="Gene3D" id="1.10.287.70">
    <property type="match status" value="2"/>
</dbReference>
<keyword evidence="7 13" id="KW-1133">Transmembrane helix</keyword>
<name>A0A7R8H5E4_LEPSM</name>
<dbReference type="Gene3D" id="2.60.40.1400">
    <property type="entry name" value="G protein-activated inward rectifier potassium channel 1"/>
    <property type="match status" value="1"/>
</dbReference>
<feature type="domain" description="Potassium channel inwardly rectifying transmembrane" evidence="14">
    <location>
        <begin position="189"/>
        <end position="255"/>
    </location>
</feature>
<feature type="compositionally biased region" description="Polar residues" evidence="12">
    <location>
        <begin position="132"/>
        <end position="150"/>
    </location>
</feature>
<keyword evidence="2 11" id="KW-0813">Transport</keyword>
<evidence type="ECO:0000313" key="16">
    <source>
        <dbReference type="EMBL" id="CAF2877226.1"/>
    </source>
</evidence>
<dbReference type="InterPro" id="IPR014756">
    <property type="entry name" value="Ig_E-set"/>
</dbReference>
<feature type="compositionally biased region" description="Polar residues" evidence="12">
    <location>
        <begin position="499"/>
        <end position="508"/>
    </location>
</feature>
<evidence type="ECO:0000256" key="6">
    <source>
        <dbReference type="ARBA" id="ARBA00022958"/>
    </source>
</evidence>
<keyword evidence="6 11" id="KW-0630">Potassium</keyword>
<comment type="subcellular location">
    <subcellularLocation>
        <location evidence="1 11">Membrane</location>
        <topology evidence="1 11">Multi-pass membrane protein</topology>
    </subcellularLocation>
</comment>
<keyword evidence="9 13" id="KW-0472">Membrane</keyword>
<keyword evidence="3 11" id="KW-0633">Potassium transport</keyword>
<dbReference type="PANTHER" id="PTHR11767">
    <property type="entry name" value="INWARD RECTIFIER POTASSIUM CHANNEL"/>
    <property type="match status" value="1"/>
</dbReference>
<dbReference type="OrthoDB" id="273257at2759"/>
<protein>
    <submittedName>
        <fullName evidence="16">KCNJN</fullName>
    </submittedName>
</protein>
<dbReference type="SUPFAM" id="SSF81296">
    <property type="entry name" value="E set domains"/>
    <property type="match status" value="1"/>
</dbReference>
<feature type="compositionally biased region" description="Acidic residues" evidence="12">
    <location>
        <begin position="154"/>
        <end position="163"/>
    </location>
</feature>
<evidence type="ECO:0000256" key="2">
    <source>
        <dbReference type="ARBA" id="ARBA00022448"/>
    </source>
</evidence>
<dbReference type="PRINTS" id="PR01320">
    <property type="entry name" value="KIRCHANNEL"/>
</dbReference>
<dbReference type="GO" id="GO:1990573">
    <property type="term" value="P:potassium ion import across plasma membrane"/>
    <property type="evidence" value="ECO:0007669"/>
    <property type="project" value="TreeGrafter"/>
</dbReference>
<dbReference type="SUPFAM" id="SSF81324">
    <property type="entry name" value="Voltage-gated potassium channels"/>
    <property type="match status" value="1"/>
</dbReference>
<organism evidence="16 17">
    <name type="scientific">Lepeophtheirus salmonis</name>
    <name type="common">Salmon louse</name>
    <name type="synonym">Caligus salmonis</name>
    <dbReference type="NCBI Taxonomy" id="72036"/>
    <lineage>
        <taxon>Eukaryota</taxon>
        <taxon>Metazoa</taxon>
        <taxon>Ecdysozoa</taxon>
        <taxon>Arthropoda</taxon>
        <taxon>Crustacea</taxon>
        <taxon>Multicrustacea</taxon>
        <taxon>Hexanauplia</taxon>
        <taxon>Copepoda</taxon>
        <taxon>Siphonostomatoida</taxon>
        <taxon>Caligidae</taxon>
        <taxon>Lepeophtheirus</taxon>
    </lineage>
</organism>
<dbReference type="GO" id="GO:0034702">
    <property type="term" value="C:monoatomic ion channel complex"/>
    <property type="evidence" value="ECO:0007669"/>
    <property type="project" value="UniProtKB-KW"/>
</dbReference>
<evidence type="ECO:0000256" key="8">
    <source>
        <dbReference type="ARBA" id="ARBA00023065"/>
    </source>
</evidence>
<feature type="region of interest" description="Disordered" evidence="12">
    <location>
        <begin position="132"/>
        <end position="170"/>
    </location>
</feature>
<feature type="compositionally biased region" description="Low complexity" evidence="12">
    <location>
        <begin position="568"/>
        <end position="578"/>
    </location>
</feature>
<dbReference type="GO" id="GO:0034765">
    <property type="term" value="P:regulation of monoatomic ion transmembrane transport"/>
    <property type="evidence" value="ECO:0007669"/>
    <property type="project" value="TreeGrafter"/>
</dbReference>
<dbReference type="GO" id="GO:0005242">
    <property type="term" value="F:inward rectifier potassium channel activity"/>
    <property type="evidence" value="ECO:0007669"/>
    <property type="project" value="InterPro"/>
</dbReference>
<dbReference type="Pfam" id="PF17655">
    <property type="entry name" value="IRK_C"/>
    <property type="match status" value="1"/>
</dbReference>
<evidence type="ECO:0000256" key="12">
    <source>
        <dbReference type="SAM" id="MobiDB-lite"/>
    </source>
</evidence>
<dbReference type="Pfam" id="PF01007">
    <property type="entry name" value="IRK"/>
    <property type="match status" value="2"/>
</dbReference>
<dbReference type="PANTHER" id="PTHR11767:SF102">
    <property type="entry name" value="INWARDLY RECTIFYING POTASSIUM CHANNEL 1, ISOFORM F"/>
    <property type="match status" value="1"/>
</dbReference>
<dbReference type="Proteomes" id="UP000675881">
    <property type="component" value="Chromosome 2"/>
</dbReference>
<evidence type="ECO:0000256" key="4">
    <source>
        <dbReference type="ARBA" id="ARBA00022692"/>
    </source>
</evidence>
<dbReference type="InterPro" id="IPR041647">
    <property type="entry name" value="IRK_C"/>
</dbReference>
<dbReference type="InterPro" id="IPR016449">
    <property type="entry name" value="K_chnl_inward-rec_Kir"/>
</dbReference>
<dbReference type="GO" id="GO:0005886">
    <property type="term" value="C:plasma membrane"/>
    <property type="evidence" value="ECO:0007669"/>
    <property type="project" value="TreeGrafter"/>
</dbReference>